<evidence type="ECO:0000313" key="4">
    <source>
        <dbReference type="Proteomes" id="UP000008908"/>
    </source>
</evidence>
<dbReference type="AlphaFoldDB" id="G2PJN7"/>
<protein>
    <submittedName>
        <fullName evidence="3">Uncharacterized protein</fullName>
    </submittedName>
</protein>
<name>G2PJN7_ALLRU</name>
<dbReference type="Proteomes" id="UP000008908">
    <property type="component" value="Chromosome"/>
</dbReference>
<evidence type="ECO:0000313" key="3">
    <source>
        <dbReference type="EMBL" id="AEM69795.1"/>
    </source>
</evidence>
<feature type="compositionally biased region" description="Basic and acidic residues" evidence="1">
    <location>
        <begin position="25"/>
        <end position="37"/>
    </location>
</feature>
<evidence type="ECO:0000256" key="2">
    <source>
        <dbReference type="SAM" id="Phobius"/>
    </source>
</evidence>
<organism evidence="3 4">
    <name type="scientific">Allomuricauda ruestringensis (strain DSM 13258 / CIP 107369 / LMG 19739 / B1)</name>
    <name type="common">Muricauda ruestringensis</name>
    <dbReference type="NCBI Taxonomy" id="886377"/>
    <lineage>
        <taxon>Bacteria</taxon>
        <taxon>Pseudomonadati</taxon>
        <taxon>Bacteroidota</taxon>
        <taxon>Flavobacteriia</taxon>
        <taxon>Flavobacteriales</taxon>
        <taxon>Flavobacteriaceae</taxon>
        <taxon>Flagellimonas</taxon>
    </lineage>
</organism>
<dbReference type="HOGENOM" id="CLU_1968067_0_0_10"/>
<keyword evidence="2" id="KW-0472">Membrane</keyword>
<proteinExistence type="predicted"/>
<reference evidence="3 4" key="2">
    <citation type="journal article" date="2012" name="Stand. Genomic Sci.">
        <title>Complete genome sequence of the facultatively anaerobic, appendaged bacterium Muricauda ruestringensis type strain (B1(T)).</title>
        <authorList>
            <person name="Huntemann M."/>
            <person name="Teshima H."/>
            <person name="Lapidus A."/>
            <person name="Nolan M."/>
            <person name="Lucas S."/>
            <person name="Hammon N."/>
            <person name="Deshpande S."/>
            <person name="Cheng J.F."/>
            <person name="Tapia R."/>
            <person name="Goodwin L.A."/>
            <person name="Pitluck S."/>
            <person name="Liolios K."/>
            <person name="Pagani I."/>
            <person name="Ivanova N."/>
            <person name="Mavromatis K."/>
            <person name="Mikhailova N."/>
            <person name="Pati A."/>
            <person name="Chen A."/>
            <person name="Palaniappan K."/>
            <person name="Land M."/>
            <person name="Hauser L."/>
            <person name="Pan C."/>
            <person name="Brambilla E.M."/>
            <person name="Rohde M."/>
            <person name="Spring S."/>
            <person name="Goker M."/>
            <person name="Detter J.C."/>
            <person name="Bristow J."/>
            <person name="Eisen J.A."/>
            <person name="Markowitz V."/>
            <person name="Hugenholtz P."/>
            <person name="Kyrpides N.C."/>
            <person name="Klenk H.P."/>
            <person name="Woyke T."/>
        </authorList>
    </citation>
    <scope>NUCLEOTIDE SEQUENCE [LARGE SCALE GENOMIC DNA]</scope>
    <source>
        <strain evidence="4">DSM 13258 / LMG 19739 / B1</strain>
    </source>
</reference>
<feature type="region of interest" description="Disordered" evidence="1">
    <location>
        <begin position="1"/>
        <end position="37"/>
    </location>
</feature>
<sequence>MDGGSSSGEQGDAPIGHSLQPEEVPEIRTKKGEKRGEDTCFGGIGEKYLSIAIWAFPKVSTIELQLLSRQEKSPVKSSYQSILCPIKGLCNGYCCWWALRSYILIVYLYLSPILLQLVIQPRLKILE</sequence>
<keyword evidence="2" id="KW-1133">Transmembrane helix</keyword>
<dbReference type="EMBL" id="CP002999">
    <property type="protein sequence ID" value="AEM69795.1"/>
    <property type="molecule type" value="Genomic_DNA"/>
</dbReference>
<gene>
    <name evidence="3" type="ordered locus">Murru_0746</name>
</gene>
<evidence type="ECO:0000256" key="1">
    <source>
        <dbReference type="SAM" id="MobiDB-lite"/>
    </source>
</evidence>
<feature type="transmembrane region" description="Helical" evidence="2">
    <location>
        <begin position="96"/>
        <end position="119"/>
    </location>
</feature>
<keyword evidence="4" id="KW-1185">Reference proteome</keyword>
<reference evidence="4" key="1">
    <citation type="submission" date="2011-08" db="EMBL/GenBank/DDBJ databases">
        <title>The complete genome of Muricauda ruestringensis DSM 13258.</title>
        <authorList>
            <person name="Lucas S."/>
            <person name="Han J."/>
            <person name="Lapidus A."/>
            <person name="Bruce D."/>
            <person name="Goodwin L."/>
            <person name="Pitluck S."/>
            <person name="Peters L."/>
            <person name="Kyrpides N."/>
            <person name="Mavromatis K."/>
            <person name="Ivanova N."/>
            <person name="Ovchinnikova G."/>
            <person name="Teshima H."/>
            <person name="Detter J.C."/>
            <person name="Tapia R."/>
            <person name="Han C."/>
            <person name="Land M."/>
            <person name="Hauser L."/>
            <person name="Markowitz V."/>
            <person name="Cheng J.-F."/>
            <person name="Hugenholtz P."/>
            <person name="Woyke T."/>
            <person name="Wu D."/>
            <person name="Spring S."/>
            <person name="Schroeder M."/>
            <person name="Brambilla E."/>
            <person name="Klenk H.-P."/>
            <person name="Eisen J.A."/>
        </authorList>
    </citation>
    <scope>NUCLEOTIDE SEQUENCE [LARGE SCALE GENOMIC DNA]</scope>
    <source>
        <strain evidence="4">DSM 13258 / LMG 19739 / B1</strain>
    </source>
</reference>
<accession>G2PJN7</accession>
<keyword evidence="2" id="KW-0812">Transmembrane</keyword>
<dbReference type="KEGG" id="mrs:Murru_0746"/>